<sequence length="392" mass="43335">MTVSQAAEGDAERALVARMVALAEELIASFDPLLRRRVWLRPFASEDTEAERKRWFYTPTDHGGVELSAMTPRQQSLTMQLLAAGLTREAYVAVCVVLGLENVLDELEGWGVDWGRERGRDPGLYWLRIFGRPGDGFWGWRFGGHHVSVNLLLHDGRVVAATPSFIGADPASSPMLSGTLRPLGASEDLARELMHSLAPDQREQTLLHPRAVSDIVSGNRPRVADGDQMMHMQVLFRGSLSQPRLRRLVDRIDEVAETQSGYDATDHARVALDSGAGLRATDMTPDQRDLLVSLVDDYLGRAPAPIAERRRAEYRMAAGIDGLRLGWAGSAEAGEPLYYRVTGPRLLIEYDNTQRGANHAHSVVRDPANDFGADVLARHRARHHRDAAGPTF</sequence>
<dbReference type="Proteomes" id="UP000245507">
    <property type="component" value="Unassembled WGS sequence"/>
</dbReference>
<dbReference type="AlphaFoldDB" id="A0A316TLA3"/>
<name>A0A316TLA3_9ACTN</name>
<dbReference type="OrthoDB" id="581140at2"/>
<dbReference type="PANTHER" id="PTHR37489">
    <property type="entry name" value="DUF3500 DOMAIN-CONTAINING PROTEIN"/>
    <property type="match status" value="1"/>
</dbReference>
<organism evidence="1 2">
    <name type="scientific">Nocardioides silvaticus</name>
    <dbReference type="NCBI Taxonomy" id="2201891"/>
    <lineage>
        <taxon>Bacteria</taxon>
        <taxon>Bacillati</taxon>
        <taxon>Actinomycetota</taxon>
        <taxon>Actinomycetes</taxon>
        <taxon>Propionibacteriales</taxon>
        <taxon>Nocardioidaceae</taxon>
        <taxon>Nocardioides</taxon>
    </lineage>
</organism>
<comment type="caution">
    <text evidence="1">The sequence shown here is derived from an EMBL/GenBank/DDBJ whole genome shotgun (WGS) entry which is preliminary data.</text>
</comment>
<proteinExistence type="predicted"/>
<protein>
    <recommendedName>
        <fullName evidence="3">DUF3500 domain-containing protein</fullName>
    </recommendedName>
</protein>
<evidence type="ECO:0000313" key="1">
    <source>
        <dbReference type="EMBL" id="PWN03072.1"/>
    </source>
</evidence>
<reference evidence="1 2" key="1">
    <citation type="submission" date="2018-05" db="EMBL/GenBank/DDBJ databases">
        <title>Nocardioides silvaticus genome.</title>
        <authorList>
            <person name="Li C."/>
            <person name="Wang G."/>
        </authorList>
    </citation>
    <scope>NUCLEOTIDE SEQUENCE [LARGE SCALE GENOMIC DNA]</scope>
    <source>
        <strain evidence="1 2">CCTCC AB 2018079</strain>
    </source>
</reference>
<keyword evidence="2" id="KW-1185">Reference proteome</keyword>
<evidence type="ECO:0000313" key="2">
    <source>
        <dbReference type="Proteomes" id="UP000245507"/>
    </source>
</evidence>
<dbReference type="EMBL" id="QGDD01000004">
    <property type="protein sequence ID" value="PWN03072.1"/>
    <property type="molecule type" value="Genomic_DNA"/>
</dbReference>
<evidence type="ECO:0008006" key="3">
    <source>
        <dbReference type="Google" id="ProtNLM"/>
    </source>
</evidence>
<dbReference type="InterPro" id="IPR021889">
    <property type="entry name" value="DUF3500"/>
</dbReference>
<dbReference type="PANTHER" id="PTHR37489:SF1">
    <property type="entry name" value="DUF3500 DOMAIN-CONTAINING PROTEIN"/>
    <property type="match status" value="1"/>
</dbReference>
<accession>A0A316TLA3</accession>
<dbReference type="RefSeq" id="WP_109693896.1">
    <property type="nucleotide sequence ID" value="NZ_QGDD01000004.1"/>
</dbReference>
<gene>
    <name evidence="1" type="ORF">DJ010_11150</name>
</gene>
<dbReference type="Pfam" id="PF12006">
    <property type="entry name" value="DUF3500"/>
    <property type="match status" value="1"/>
</dbReference>